<evidence type="ECO:0000313" key="7">
    <source>
        <dbReference type="Proteomes" id="UP000475532"/>
    </source>
</evidence>
<evidence type="ECO:0000256" key="1">
    <source>
        <dbReference type="ARBA" id="ARBA00022741"/>
    </source>
</evidence>
<evidence type="ECO:0000256" key="2">
    <source>
        <dbReference type="ARBA" id="ARBA00022801"/>
    </source>
</evidence>
<dbReference type="GO" id="GO:0016787">
    <property type="term" value="F:hydrolase activity"/>
    <property type="evidence" value="ECO:0007669"/>
    <property type="project" value="UniProtKB-KW"/>
</dbReference>
<evidence type="ECO:0000256" key="3">
    <source>
        <dbReference type="ARBA" id="ARBA00022840"/>
    </source>
</evidence>
<comment type="caution">
    <text evidence="6">The sequence shown here is derived from an EMBL/GenBank/DDBJ whole genome shotgun (WGS) entry which is preliminary data.</text>
</comment>
<evidence type="ECO:0000259" key="5">
    <source>
        <dbReference type="SMART" id="SM00797"/>
    </source>
</evidence>
<feature type="non-terminal residue" evidence="6">
    <location>
        <position position="1"/>
    </location>
</feature>
<name>A0A6L9QW72_9ACTN</name>
<dbReference type="RefSeq" id="WP_163063921.1">
    <property type="nucleotide sequence ID" value="NZ_JAAGLI010001142.1"/>
</dbReference>
<evidence type="ECO:0000313" key="6">
    <source>
        <dbReference type="EMBL" id="NEA29202.1"/>
    </source>
</evidence>
<protein>
    <submittedName>
        <fullName evidence="6">Biotin-dependent carboxyltransferase family protein</fullName>
    </submittedName>
</protein>
<feature type="region of interest" description="Disordered" evidence="4">
    <location>
        <begin position="123"/>
        <end position="143"/>
    </location>
</feature>
<dbReference type="InterPro" id="IPR052708">
    <property type="entry name" value="PxpC"/>
</dbReference>
<dbReference type="PANTHER" id="PTHR43309:SF3">
    <property type="entry name" value="5-OXOPROLINASE SUBUNIT C"/>
    <property type="match status" value="1"/>
</dbReference>
<feature type="domain" description="Carboxyltransferase" evidence="5">
    <location>
        <begin position="4"/>
        <end position="143"/>
    </location>
</feature>
<dbReference type="SMART" id="SM00797">
    <property type="entry name" value="AHS2"/>
    <property type="match status" value="1"/>
</dbReference>
<dbReference type="InterPro" id="IPR003778">
    <property type="entry name" value="CT_A_B"/>
</dbReference>
<keyword evidence="2" id="KW-0378">Hydrolase</keyword>
<evidence type="ECO:0000256" key="4">
    <source>
        <dbReference type="SAM" id="MobiDB-lite"/>
    </source>
</evidence>
<dbReference type="Gene3D" id="2.40.100.10">
    <property type="entry name" value="Cyclophilin-like"/>
    <property type="match status" value="1"/>
</dbReference>
<dbReference type="InterPro" id="IPR029000">
    <property type="entry name" value="Cyclophilin-like_dom_sf"/>
</dbReference>
<proteinExistence type="predicted"/>
<dbReference type="Pfam" id="PF02626">
    <property type="entry name" value="CT_A_B"/>
    <property type="match status" value="1"/>
</dbReference>
<keyword evidence="3" id="KW-0067">ATP-binding</keyword>
<dbReference type="GO" id="GO:0016740">
    <property type="term" value="F:transferase activity"/>
    <property type="evidence" value="ECO:0007669"/>
    <property type="project" value="UniProtKB-KW"/>
</dbReference>
<dbReference type="GO" id="GO:0005524">
    <property type="term" value="F:ATP binding"/>
    <property type="evidence" value="ECO:0007669"/>
    <property type="project" value="UniProtKB-KW"/>
</dbReference>
<keyword evidence="6" id="KW-0808">Transferase</keyword>
<dbReference type="Proteomes" id="UP000475532">
    <property type="component" value="Unassembled WGS sequence"/>
</dbReference>
<gene>
    <name evidence="6" type="ORF">G3I70_42870</name>
</gene>
<sequence>PPPRAAPLLDVLPVRPPAAGDVELRALPGPRADWFAHAALDALFTAPYTVTSDIDRVGMRLDGPELARERRGELPSEGTVTGALQVPPSGQPVLFLADHPLTGGYPVIAVVASADIGRAAQARPGQRLRFRPHPVPTLGRDPR</sequence>
<dbReference type="SUPFAM" id="SSF50891">
    <property type="entry name" value="Cyclophilin-like"/>
    <property type="match status" value="1"/>
</dbReference>
<accession>A0A6L9QW72</accession>
<reference evidence="6 7" key="1">
    <citation type="submission" date="2020-01" db="EMBL/GenBank/DDBJ databases">
        <title>Insect and environment-associated Actinomycetes.</title>
        <authorList>
            <person name="Currrie C."/>
            <person name="Chevrette M."/>
            <person name="Carlson C."/>
            <person name="Stubbendieck R."/>
            <person name="Wendt-Pienkowski E."/>
        </authorList>
    </citation>
    <scope>NUCLEOTIDE SEQUENCE [LARGE SCALE GENOMIC DNA]</scope>
    <source>
        <strain evidence="6 7">SID10258</strain>
    </source>
</reference>
<dbReference type="AlphaFoldDB" id="A0A6L9QW72"/>
<keyword evidence="1" id="KW-0547">Nucleotide-binding</keyword>
<dbReference type="PANTHER" id="PTHR43309">
    <property type="entry name" value="5-OXOPROLINASE SUBUNIT C"/>
    <property type="match status" value="1"/>
</dbReference>
<dbReference type="EMBL" id="JAAGLI010001142">
    <property type="protein sequence ID" value="NEA29202.1"/>
    <property type="molecule type" value="Genomic_DNA"/>
</dbReference>
<organism evidence="6 7">
    <name type="scientific">Actinomadura bangladeshensis</name>
    <dbReference type="NCBI Taxonomy" id="453573"/>
    <lineage>
        <taxon>Bacteria</taxon>
        <taxon>Bacillati</taxon>
        <taxon>Actinomycetota</taxon>
        <taxon>Actinomycetes</taxon>
        <taxon>Streptosporangiales</taxon>
        <taxon>Thermomonosporaceae</taxon>
        <taxon>Actinomadura</taxon>
    </lineage>
</organism>